<dbReference type="InterPro" id="IPR051605">
    <property type="entry name" value="CstA"/>
</dbReference>
<dbReference type="Pfam" id="PF02554">
    <property type="entry name" value="CstA"/>
    <property type="match status" value="1"/>
</dbReference>
<accession>X0Z1R6</accession>
<feature type="transmembrane region" description="Helical" evidence="6">
    <location>
        <begin position="6"/>
        <end position="26"/>
    </location>
</feature>
<feature type="transmembrane region" description="Helical" evidence="6">
    <location>
        <begin position="254"/>
        <end position="272"/>
    </location>
</feature>
<dbReference type="GO" id="GO:0009267">
    <property type="term" value="P:cellular response to starvation"/>
    <property type="evidence" value="ECO:0007669"/>
    <property type="project" value="InterPro"/>
</dbReference>
<dbReference type="EMBL" id="BART01007764">
    <property type="protein sequence ID" value="GAG63075.1"/>
    <property type="molecule type" value="Genomic_DNA"/>
</dbReference>
<keyword evidence="2" id="KW-1003">Cell membrane</keyword>
<feature type="transmembrane region" description="Helical" evidence="6">
    <location>
        <begin position="161"/>
        <end position="180"/>
    </location>
</feature>
<evidence type="ECO:0000259" key="7">
    <source>
        <dbReference type="Pfam" id="PF02554"/>
    </source>
</evidence>
<proteinExistence type="predicted"/>
<dbReference type="InterPro" id="IPR003706">
    <property type="entry name" value="CstA_N"/>
</dbReference>
<dbReference type="GO" id="GO:0005886">
    <property type="term" value="C:plasma membrane"/>
    <property type="evidence" value="ECO:0007669"/>
    <property type="project" value="UniProtKB-SubCell"/>
</dbReference>
<evidence type="ECO:0000256" key="1">
    <source>
        <dbReference type="ARBA" id="ARBA00004651"/>
    </source>
</evidence>
<feature type="transmembrane region" description="Helical" evidence="6">
    <location>
        <begin position="86"/>
        <end position="109"/>
    </location>
</feature>
<feature type="non-terminal residue" evidence="8">
    <location>
        <position position="329"/>
    </location>
</feature>
<evidence type="ECO:0000256" key="5">
    <source>
        <dbReference type="ARBA" id="ARBA00023136"/>
    </source>
</evidence>
<evidence type="ECO:0000256" key="3">
    <source>
        <dbReference type="ARBA" id="ARBA00022692"/>
    </source>
</evidence>
<feature type="transmembrane region" description="Helical" evidence="6">
    <location>
        <begin position="292"/>
        <end position="313"/>
    </location>
</feature>
<comment type="subcellular location">
    <subcellularLocation>
        <location evidence="1">Cell membrane</location>
        <topology evidence="1">Multi-pass membrane protein</topology>
    </subcellularLocation>
</comment>
<sequence length="329" mass="35344">MDTLLLMLVCGVGYLIAYHTYGRFLAKKIFKLNKNAPVPSVELQDGIDYVPARKGIIFGHHYTSIAGTGPIVGPAIGIIWGWLPAILWVTLGCIFMGAVHDFGALIVSMRNEGKSISEIAAKYINIRVRFIFFAVVFLSLLIVIAIFGVVIAAVFTTFPSSVIAVWLQIPIAIALGFAIYKKGASIPVATAIAVVGMYLFIAVGSWLPIEFDMVLGMPATGFWVIILLIYAWVASTLPVTTLLQPRDYINAWQLFIAMALLVGGTVVASLAGNLPLVAPAINTSLPKDVLPLWPFMFVTIACGAISGFHSLVASGTTAKQVAKEPDSLF</sequence>
<feature type="transmembrane region" description="Helical" evidence="6">
    <location>
        <begin position="62"/>
        <end position="80"/>
    </location>
</feature>
<keyword evidence="5 6" id="KW-0472">Membrane</keyword>
<gene>
    <name evidence="8" type="ORF">S01H4_17598</name>
</gene>
<reference evidence="8" key="1">
    <citation type="journal article" date="2014" name="Front. Microbiol.">
        <title>High frequency of phylogenetically diverse reductive dehalogenase-homologous genes in deep subseafloor sedimentary metagenomes.</title>
        <authorList>
            <person name="Kawai M."/>
            <person name="Futagami T."/>
            <person name="Toyoda A."/>
            <person name="Takaki Y."/>
            <person name="Nishi S."/>
            <person name="Hori S."/>
            <person name="Arai W."/>
            <person name="Tsubouchi T."/>
            <person name="Morono Y."/>
            <person name="Uchiyama I."/>
            <person name="Ito T."/>
            <person name="Fujiyama A."/>
            <person name="Inagaki F."/>
            <person name="Takami H."/>
        </authorList>
    </citation>
    <scope>NUCLEOTIDE SEQUENCE</scope>
    <source>
        <strain evidence="8">Expedition CK06-06</strain>
    </source>
</reference>
<name>X0Z1R6_9ZZZZ</name>
<evidence type="ECO:0000256" key="2">
    <source>
        <dbReference type="ARBA" id="ARBA00022475"/>
    </source>
</evidence>
<evidence type="ECO:0000313" key="8">
    <source>
        <dbReference type="EMBL" id="GAG63075.1"/>
    </source>
</evidence>
<comment type="caution">
    <text evidence="8">The sequence shown here is derived from an EMBL/GenBank/DDBJ whole genome shotgun (WGS) entry which is preliminary data.</text>
</comment>
<evidence type="ECO:0000256" key="6">
    <source>
        <dbReference type="SAM" id="Phobius"/>
    </source>
</evidence>
<organism evidence="8">
    <name type="scientific">marine sediment metagenome</name>
    <dbReference type="NCBI Taxonomy" id="412755"/>
    <lineage>
        <taxon>unclassified sequences</taxon>
        <taxon>metagenomes</taxon>
        <taxon>ecological metagenomes</taxon>
    </lineage>
</organism>
<keyword evidence="3 6" id="KW-0812">Transmembrane</keyword>
<keyword evidence="4 6" id="KW-1133">Transmembrane helix</keyword>
<evidence type="ECO:0000256" key="4">
    <source>
        <dbReference type="ARBA" id="ARBA00022989"/>
    </source>
</evidence>
<dbReference type="PANTHER" id="PTHR30252">
    <property type="entry name" value="INNER MEMBRANE PEPTIDE TRANSPORTER"/>
    <property type="match status" value="1"/>
</dbReference>
<feature type="domain" description="CstA N-terminal" evidence="7">
    <location>
        <begin position="4"/>
        <end position="327"/>
    </location>
</feature>
<protein>
    <recommendedName>
        <fullName evidence="7">CstA N-terminal domain-containing protein</fullName>
    </recommendedName>
</protein>
<feature type="transmembrane region" description="Helical" evidence="6">
    <location>
        <begin position="221"/>
        <end position="242"/>
    </location>
</feature>
<dbReference type="AlphaFoldDB" id="X0Z1R6"/>
<feature type="transmembrane region" description="Helical" evidence="6">
    <location>
        <begin position="130"/>
        <end position="155"/>
    </location>
</feature>
<dbReference type="PANTHER" id="PTHR30252:SF0">
    <property type="entry name" value="PEPTIDE TRANSPORTER CSTA"/>
    <property type="match status" value="1"/>
</dbReference>
<feature type="transmembrane region" description="Helical" evidence="6">
    <location>
        <begin position="187"/>
        <end position="209"/>
    </location>
</feature>